<evidence type="ECO:0000256" key="7">
    <source>
        <dbReference type="SAM" id="Phobius"/>
    </source>
</evidence>
<keyword evidence="3" id="KW-0560">Oxidoreductase</keyword>
<keyword evidence="7" id="KW-0812">Transmembrane</keyword>
<keyword evidence="7" id="KW-1133">Transmembrane helix</keyword>
<dbReference type="PANTHER" id="PTHR43827">
    <property type="entry name" value="2,5-DIKETO-D-GLUCONIC ACID REDUCTASE"/>
    <property type="match status" value="1"/>
</dbReference>
<reference evidence="9 10" key="1">
    <citation type="journal article" date="2015" name="Fungal Genet. Biol.">
        <title>Evolution of novel wood decay mechanisms in Agaricales revealed by the genome sequences of Fistulina hepatica and Cylindrobasidium torrendii.</title>
        <authorList>
            <person name="Floudas D."/>
            <person name="Held B.W."/>
            <person name="Riley R."/>
            <person name="Nagy L.G."/>
            <person name="Koehler G."/>
            <person name="Ransdell A.S."/>
            <person name="Younus H."/>
            <person name="Chow J."/>
            <person name="Chiniquy J."/>
            <person name="Lipzen A."/>
            <person name="Tritt A."/>
            <person name="Sun H."/>
            <person name="Haridas S."/>
            <person name="LaButti K."/>
            <person name="Ohm R.A."/>
            <person name="Kues U."/>
            <person name="Blanchette R.A."/>
            <person name="Grigoriev I.V."/>
            <person name="Minto R.E."/>
            <person name="Hibbett D.S."/>
        </authorList>
    </citation>
    <scope>NUCLEOTIDE SEQUENCE [LARGE SCALE GENOMIC DNA]</scope>
    <source>
        <strain evidence="9 10">FP15055 ss-10</strain>
    </source>
</reference>
<feature type="transmembrane region" description="Helical" evidence="7">
    <location>
        <begin position="280"/>
        <end position="299"/>
    </location>
</feature>
<evidence type="ECO:0000256" key="3">
    <source>
        <dbReference type="ARBA" id="ARBA00023002"/>
    </source>
</evidence>
<sequence length="303" mass="33117">MSIPTLKLNDGNKIPVLAYGSGSVWKGHEVAPYVEQAISVGFDHLDTAAFYQTEPGVGQAIRDSGLSREELYITTKFGGRGTDVTSEIQVSLKNLGLKYVDLYLIHSPRLASISLEDTWRKFEQAKENGYAKSIGVSNFHVEELQQLLKFAHITPAVNQIELHPYNYAETKATLEYSKKHGIVIEAYSSLKPITKLPGGPVDAVLDRIASKKNLTPAQVIQLWVLSKDIVVVTTSSKKERLEEYLAVLDASPLTDEEIEAIEAAGAKGPPSTLLARGIRLTAAFVASAVIYWSFGLSVFSHSA</sequence>
<keyword evidence="7" id="KW-0472">Membrane</keyword>
<dbReference type="FunFam" id="3.20.20.100:FF:000002">
    <property type="entry name" value="2,5-diketo-D-gluconic acid reductase A"/>
    <property type="match status" value="1"/>
</dbReference>
<dbReference type="InterPro" id="IPR044494">
    <property type="entry name" value="AKR3C2/3"/>
</dbReference>
<feature type="site" description="Lowers pKa of active site Tyr" evidence="6">
    <location>
        <position position="76"/>
    </location>
</feature>
<dbReference type="CDD" id="cd19120">
    <property type="entry name" value="AKR_AKR3C2-3"/>
    <property type="match status" value="1"/>
</dbReference>
<dbReference type="AlphaFoldDB" id="A0A0D7BP67"/>
<feature type="binding site" evidence="5">
    <location>
        <position position="106"/>
    </location>
    <ligand>
        <name>substrate</name>
    </ligand>
</feature>
<dbReference type="EMBL" id="KN880448">
    <property type="protein sequence ID" value="KIY71994.1"/>
    <property type="molecule type" value="Genomic_DNA"/>
</dbReference>
<evidence type="ECO:0000313" key="9">
    <source>
        <dbReference type="EMBL" id="KIY71994.1"/>
    </source>
</evidence>
<keyword evidence="10" id="KW-1185">Reference proteome</keyword>
<evidence type="ECO:0000256" key="5">
    <source>
        <dbReference type="PIRSR" id="PIRSR000097-2"/>
    </source>
</evidence>
<dbReference type="Gene3D" id="3.20.20.100">
    <property type="entry name" value="NADP-dependent oxidoreductase domain"/>
    <property type="match status" value="1"/>
</dbReference>
<dbReference type="GO" id="GO:0016616">
    <property type="term" value="F:oxidoreductase activity, acting on the CH-OH group of donors, NAD or NADP as acceptor"/>
    <property type="evidence" value="ECO:0007669"/>
    <property type="project" value="UniProtKB-ARBA"/>
</dbReference>
<organism evidence="9 10">
    <name type="scientific">Cylindrobasidium torrendii FP15055 ss-10</name>
    <dbReference type="NCBI Taxonomy" id="1314674"/>
    <lineage>
        <taxon>Eukaryota</taxon>
        <taxon>Fungi</taxon>
        <taxon>Dikarya</taxon>
        <taxon>Basidiomycota</taxon>
        <taxon>Agaricomycotina</taxon>
        <taxon>Agaricomycetes</taxon>
        <taxon>Agaricomycetidae</taxon>
        <taxon>Agaricales</taxon>
        <taxon>Marasmiineae</taxon>
        <taxon>Physalacriaceae</taxon>
        <taxon>Cylindrobasidium</taxon>
    </lineage>
</organism>
<dbReference type="PRINTS" id="PR00069">
    <property type="entry name" value="ALDKETRDTASE"/>
</dbReference>
<dbReference type="PIRSF" id="PIRSF000097">
    <property type="entry name" value="AKR"/>
    <property type="match status" value="1"/>
</dbReference>
<evidence type="ECO:0000256" key="6">
    <source>
        <dbReference type="PIRSR" id="PIRSR000097-3"/>
    </source>
</evidence>
<dbReference type="SUPFAM" id="SSF51430">
    <property type="entry name" value="NAD(P)-linked oxidoreductase"/>
    <property type="match status" value="1"/>
</dbReference>
<proteinExistence type="inferred from homology"/>
<dbReference type="PROSITE" id="PS00062">
    <property type="entry name" value="ALDOKETO_REDUCTASE_2"/>
    <property type="match status" value="1"/>
</dbReference>
<evidence type="ECO:0000256" key="2">
    <source>
        <dbReference type="ARBA" id="ARBA00022857"/>
    </source>
</evidence>
<dbReference type="GO" id="GO:0016652">
    <property type="term" value="F:oxidoreductase activity, acting on NAD(P)H as acceptor"/>
    <property type="evidence" value="ECO:0007669"/>
    <property type="project" value="InterPro"/>
</dbReference>
<dbReference type="Proteomes" id="UP000054007">
    <property type="component" value="Unassembled WGS sequence"/>
</dbReference>
<evidence type="ECO:0000256" key="4">
    <source>
        <dbReference type="PIRSR" id="PIRSR000097-1"/>
    </source>
</evidence>
<dbReference type="InterPro" id="IPR018170">
    <property type="entry name" value="Aldo/ket_reductase_CS"/>
</dbReference>
<evidence type="ECO:0000256" key="1">
    <source>
        <dbReference type="ARBA" id="ARBA00007905"/>
    </source>
</evidence>
<evidence type="ECO:0000259" key="8">
    <source>
        <dbReference type="Pfam" id="PF00248"/>
    </source>
</evidence>
<keyword evidence="2" id="KW-0521">NADP</keyword>
<feature type="domain" description="NADP-dependent oxidoreductase" evidence="8">
    <location>
        <begin position="29"/>
        <end position="264"/>
    </location>
</feature>
<evidence type="ECO:0000313" key="10">
    <source>
        <dbReference type="Proteomes" id="UP000054007"/>
    </source>
</evidence>
<dbReference type="Pfam" id="PF00248">
    <property type="entry name" value="Aldo_ket_red"/>
    <property type="match status" value="1"/>
</dbReference>
<dbReference type="STRING" id="1314674.A0A0D7BP67"/>
<protein>
    <submittedName>
        <fullName evidence="9">Aldo/keto reductase</fullName>
    </submittedName>
</protein>
<gene>
    <name evidence="9" type="ORF">CYLTODRAFT_440926</name>
</gene>
<comment type="similarity">
    <text evidence="1">Belongs to the aldo/keto reductase family.</text>
</comment>
<dbReference type="InterPro" id="IPR023210">
    <property type="entry name" value="NADP_OxRdtase_dom"/>
</dbReference>
<dbReference type="InterPro" id="IPR036812">
    <property type="entry name" value="NAD(P)_OxRdtase_dom_sf"/>
</dbReference>
<dbReference type="PANTHER" id="PTHR43827:SF3">
    <property type="entry name" value="NADP-DEPENDENT OXIDOREDUCTASE DOMAIN-CONTAINING PROTEIN"/>
    <property type="match status" value="1"/>
</dbReference>
<name>A0A0D7BP67_9AGAR</name>
<dbReference type="OrthoDB" id="416253at2759"/>
<accession>A0A0D7BP67</accession>
<dbReference type="InterPro" id="IPR020471">
    <property type="entry name" value="AKR"/>
</dbReference>
<feature type="active site" description="Proton donor" evidence="4">
    <location>
        <position position="51"/>
    </location>
</feature>